<dbReference type="EMBL" id="CP063458">
    <property type="protein sequence ID" value="QOV88050.1"/>
    <property type="molecule type" value="Genomic_DNA"/>
</dbReference>
<dbReference type="Proteomes" id="UP000593765">
    <property type="component" value="Chromosome"/>
</dbReference>
<dbReference type="SUPFAM" id="SSF56801">
    <property type="entry name" value="Acetyl-CoA synthetase-like"/>
    <property type="match status" value="1"/>
</dbReference>
<evidence type="ECO:0000313" key="1">
    <source>
        <dbReference type="EMBL" id="QOV88050.1"/>
    </source>
</evidence>
<name>A0A7M2WU37_9BACT</name>
<evidence type="ECO:0000313" key="2">
    <source>
        <dbReference type="Proteomes" id="UP000593765"/>
    </source>
</evidence>
<dbReference type="InterPro" id="IPR042099">
    <property type="entry name" value="ANL_N_sf"/>
</dbReference>
<dbReference type="KEGG" id="hbs:IPV69_17495"/>
<organism evidence="1 2">
    <name type="scientific">Humisphaera borealis</name>
    <dbReference type="NCBI Taxonomy" id="2807512"/>
    <lineage>
        <taxon>Bacteria</taxon>
        <taxon>Pseudomonadati</taxon>
        <taxon>Planctomycetota</taxon>
        <taxon>Phycisphaerae</taxon>
        <taxon>Tepidisphaerales</taxon>
        <taxon>Tepidisphaeraceae</taxon>
        <taxon>Humisphaera</taxon>
    </lineage>
</organism>
<proteinExistence type="predicted"/>
<dbReference type="Gene3D" id="3.40.50.12780">
    <property type="entry name" value="N-terminal domain of ligase-like"/>
    <property type="match status" value="1"/>
</dbReference>
<sequence>MPTATAPAPTKPAESIDARAKQAREALDAHVRDIIAWHFSPDTGCPFWLDKQKEWKIDVRKEVGSYSDLKKIPHFEDDWLRGGPVRRWLPRGLEGRGMYIFETGGSTGVPKSRLQIDDWKIDYENFSKTLNDKTFPKGADWLMLGPSGPRRLRLAIEHLAQHRGGISFGIDLDPRWVIKLIKRGEINEANLYKNHAIDQSLTILRANPNIKCMFATPKLLEALCEKIDLVKYGITGIFCGGTELTPQFHRFCREELVPGVDFIPTYGNTLMGLATHKPFDPVDNYEVIYYAPQPRAVTEVVNPDNVEENVPYGKIGRVMLTTLTKETFIPRFMERDQAIRRPPCEPYPWDGTGNVQPFQQLGVSVVEGVY</sequence>
<gene>
    <name evidence="1" type="ORF">IPV69_17495</name>
</gene>
<evidence type="ECO:0008006" key="3">
    <source>
        <dbReference type="Google" id="ProtNLM"/>
    </source>
</evidence>
<protein>
    <recommendedName>
        <fullName evidence="3">AMP-dependent synthetase/ligase domain-containing protein</fullName>
    </recommendedName>
</protein>
<dbReference type="AlphaFoldDB" id="A0A7M2WU37"/>
<reference evidence="1 2" key="1">
    <citation type="submission" date="2020-10" db="EMBL/GenBank/DDBJ databases">
        <title>Wide distribution of Phycisphaera-like planctomycetes from WD2101 soil group in peatlands and genome analysis of the first cultivated representative.</title>
        <authorList>
            <person name="Dedysh S.N."/>
            <person name="Beletsky A.V."/>
            <person name="Ivanova A."/>
            <person name="Kulichevskaya I.S."/>
            <person name="Suzina N.E."/>
            <person name="Philippov D.A."/>
            <person name="Rakitin A.L."/>
            <person name="Mardanov A.V."/>
            <person name="Ravin N.V."/>
        </authorList>
    </citation>
    <scope>NUCLEOTIDE SEQUENCE [LARGE SCALE GENOMIC DNA]</scope>
    <source>
        <strain evidence="1 2">M1803</strain>
    </source>
</reference>
<keyword evidence="2" id="KW-1185">Reference proteome</keyword>
<dbReference type="RefSeq" id="WP_206291013.1">
    <property type="nucleotide sequence ID" value="NZ_CP063458.1"/>
</dbReference>
<accession>A0A7M2WU37</accession>